<dbReference type="PANTHER" id="PTHR37305">
    <property type="entry name" value="INTEGRAL MEMBRANE PROTEIN-RELATED"/>
    <property type="match status" value="1"/>
</dbReference>
<name>A0A2Z4FNF0_9DELT</name>
<accession>A0A2Z4FNF0</accession>
<dbReference type="EMBL" id="CP030032">
    <property type="protein sequence ID" value="AWV90473.1"/>
    <property type="molecule type" value="Genomic_DNA"/>
</dbReference>
<sequence length="286" mass="30999">MAIHEQKYISYDGPLKLGSAWLTFARMTFGMAMRLKRTWAMLVLLWFPVLITLLLVFAEYGAHEKLPEVKDMLGASGMGTAGVSMVLQMQFFSAALLMMVVGCGAIAEDLRYQTFQLYFSRPVERWEYLLGKFLGLFGLCSLVTVLPALLLGGLRASYFARSELATEAFTQSAVGLGMSVGITVLVCSIVLGLSSLTRRTGYAVLAFVGVILVPQILSIIVALSADSGELAQLWSLPGNLWLATQLLLAETAPEVPLVAPFAILAATAGLGLYAMFWRVNKLEGIA</sequence>
<organism evidence="1 2">
    <name type="scientific">Bradymonas sediminis</name>
    <dbReference type="NCBI Taxonomy" id="1548548"/>
    <lineage>
        <taxon>Bacteria</taxon>
        <taxon>Deltaproteobacteria</taxon>
        <taxon>Bradymonadales</taxon>
        <taxon>Bradymonadaceae</taxon>
        <taxon>Bradymonas</taxon>
    </lineage>
</organism>
<protein>
    <submittedName>
        <fullName evidence="1">Uncharacterized protein</fullName>
    </submittedName>
</protein>
<gene>
    <name evidence="1" type="ORF">DN745_14500</name>
</gene>
<dbReference type="GO" id="GO:0140359">
    <property type="term" value="F:ABC-type transporter activity"/>
    <property type="evidence" value="ECO:0007669"/>
    <property type="project" value="InterPro"/>
</dbReference>
<proteinExistence type="predicted"/>
<dbReference type="OrthoDB" id="5495463at2"/>
<evidence type="ECO:0000313" key="1">
    <source>
        <dbReference type="EMBL" id="AWV90473.1"/>
    </source>
</evidence>
<dbReference type="PANTHER" id="PTHR37305:SF1">
    <property type="entry name" value="MEMBRANE PROTEIN"/>
    <property type="match status" value="1"/>
</dbReference>
<dbReference type="RefSeq" id="WP_111335948.1">
    <property type="nucleotide sequence ID" value="NZ_CP030032.1"/>
</dbReference>
<dbReference type="Pfam" id="PF12679">
    <property type="entry name" value="ABC2_membrane_2"/>
    <property type="match status" value="1"/>
</dbReference>
<dbReference type="AlphaFoldDB" id="A0A2Z4FNF0"/>
<reference evidence="1 2" key="1">
    <citation type="submission" date="2018-06" db="EMBL/GenBank/DDBJ databases">
        <title>Lujinxingia sediminis gen. nov. sp. nov., a new facultative anaerobic member of the class Deltaproteobacteria, and proposal of Lujinxingaceae fam. nov.</title>
        <authorList>
            <person name="Guo L.-Y."/>
            <person name="Li C.-M."/>
            <person name="Wang S."/>
            <person name="Du Z.-J."/>
        </authorList>
    </citation>
    <scope>NUCLEOTIDE SEQUENCE [LARGE SCALE GENOMIC DNA]</scope>
    <source>
        <strain evidence="1 2">FA350</strain>
    </source>
</reference>
<evidence type="ECO:0000313" key="2">
    <source>
        <dbReference type="Proteomes" id="UP000249799"/>
    </source>
</evidence>
<keyword evidence="2" id="KW-1185">Reference proteome</keyword>
<dbReference type="KEGG" id="bsed:DN745_14500"/>
<dbReference type="GO" id="GO:0005886">
    <property type="term" value="C:plasma membrane"/>
    <property type="evidence" value="ECO:0007669"/>
    <property type="project" value="UniProtKB-SubCell"/>
</dbReference>
<dbReference type="Proteomes" id="UP000249799">
    <property type="component" value="Chromosome"/>
</dbReference>